<dbReference type="Pfam" id="PF20238">
    <property type="entry name" value="BIM1-like_dom"/>
    <property type="match status" value="1"/>
</dbReference>
<dbReference type="InterPro" id="IPR046530">
    <property type="entry name" value="BIM1-like_dom"/>
</dbReference>
<evidence type="ECO:0000256" key="1">
    <source>
        <dbReference type="ARBA" id="ARBA00004609"/>
    </source>
</evidence>
<protein>
    <recommendedName>
        <fullName evidence="10">Copper acquisition factor BIM1-like domain-containing protein</fullName>
    </recommendedName>
</protein>
<evidence type="ECO:0000313" key="12">
    <source>
        <dbReference type="Proteomes" id="UP001174694"/>
    </source>
</evidence>
<feature type="domain" description="Copper acquisition factor BIM1-like" evidence="10">
    <location>
        <begin position="1"/>
        <end position="147"/>
    </location>
</feature>
<feature type="compositionally biased region" description="Low complexity" evidence="8">
    <location>
        <begin position="167"/>
        <end position="183"/>
    </location>
</feature>
<dbReference type="PANTHER" id="PTHR34992">
    <property type="entry name" value="HYPHAL ANASTAMOSIS-7 PROTEIN"/>
    <property type="match status" value="1"/>
</dbReference>
<keyword evidence="9" id="KW-1133">Transmembrane helix</keyword>
<evidence type="ECO:0000256" key="2">
    <source>
        <dbReference type="ARBA" id="ARBA00022475"/>
    </source>
</evidence>
<evidence type="ECO:0000313" key="11">
    <source>
        <dbReference type="EMBL" id="KAJ9137523.1"/>
    </source>
</evidence>
<keyword evidence="12" id="KW-1185">Reference proteome</keyword>
<evidence type="ECO:0000259" key="10">
    <source>
        <dbReference type="Pfam" id="PF20238"/>
    </source>
</evidence>
<evidence type="ECO:0000256" key="9">
    <source>
        <dbReference type="SAM" id="Phobius"/>
    </source>
</evidence>
<evidence type="ECO:0000256" key="6">
    <source>
        <dbReference type="ARBA" id="ARBA00023180"/>
    </source>
</evidence>
<dbReference type="Proteomes" id="UP001174694">
    <property type="component" value="Unassembled WGS sequence"/>
</dbReference>
<feature type="region of interest" description="Disordered" evidence="8">
    <location>
        <begin position="151"/>
        <end position="183"/>
    </location>
</feature>
<feature type="region of interest" description="Disordered" evidence="8">
    <location>
        <begin position="1"/>
        <end position="36"/>
    </location>
</feature>
<dbReference type="AlphaFoldDB" id="A0AA38VK54"/>
<dbReference type="GO" id="GO:0098552">
    <property type="term" value="C:side of membrane"/>
    <property type="evidence" value="ECO:0007669"/>
    <property type="project" value="UniProtKB-KW"/>
</dbReference>
<comment type="caution">
    <text evidence="11">The sequence shown here is derived from an EMBL/GenBank/DDBJ whole genome shotgun (WGS) entry which is preliminary data.</text>
</comment>
<evidence type="ECO:0000256" key="8">
    <source>
        <dbReference type="SAM" id="MobiDB-lite"/>
    </source>
</evidence>
<gene>
    <name evidence="11" type="ORF">NKR23_g9118</name>
</gene>
<keyword evidence="9" id="KW-0812">Transmembrane</keyword>
<dbReference type="CDD" id="cd21176">
    <property type="entry name" value="LPMO_auxiliary-like"/>
    <property type="match status" value="1"/>
</dbReference>
<dbReference type="EMBL" id="JANBVO010000034">
    <property type="protein sequence ID" value="KAJ9137523.1"/>
    <property type="molecule type" value="Genomic_DNA"/>
</dbReference>
<evidence type="ECO:0000256" key="7">
    <source>
        <dbReference type="ARBA" id="ARBA00023288"/>
    </source>
</evidence>
<keyword evidence="3" id="KW-0336">GPI-anchor</keyword>
<evidence type="ECO:0000256" key="3">
    <source>
        <dbReference type="ARBA" id="ARBA00022622"/>
    </source>
</evidence>
<evidence type="ECO:0000256" key="4">
    <source>
        <dbReference type="ARBA" id="ARBA00022729"/>
    </source>
</evidence>
<dbReference type="GO" id="GO:0005886">
    <property type="term" value="C:plasma membrane"/>
    <property type="evidence" value="ECO:0007669"/>
    <property type="project" value="UniProtKB-SubCell"/>
</dbReference>
<keyword evidence="5 9" id="KW-0472">Membrane</keyword>
<dbReference type="InterPro" id="IPR046936">
    <property type="entry name" value="BIM1-like"/>
</dbReference>
<keyword evidence="4" id="KW-0732">Signal</keyword>
<keyword evidence="7" id="KW-0449">Lipoprotein</keyword>
<organism evidence="11 12">
    <name type="scientific">Pleurostoma richardsiae</name>
    <dbReference type="NCBI Taxonomy" id="41990"/>
    <lineage>
        <taxon>Eukaryota</taxon>
        <taxon>Fungi</taxon>
        <taxon>Dikarya</taxon>
        <taxon>Ascomycota</taxon>
        <taxon>Pezizomycotina</taxon>
        <taxon>Sordariomycetes</taxon>
        <taxon>Sordariomycetidae</taxon>
        <taxon>Calosphaeriales</taxon>
        <taxon>Pleurostomataceae</taxon>
        <taxon>Pleurostoma</taxon>
    </lineage>
</organism>
<proteinExistence type="predicted"/>
<accession>A0AA38VK54</accession>
<sequence>MGPAGFSWPSARAWSSTDDNTNPCGSPDGPSDRTDFPLTNGAVALVINEESYNINLAISYNSDPSTNADFEDLVNYSNFPVLEPGNECYSVPNPASGVKSGQNATLQLMYRSAGSDDSENKTYYACADITYVDLSSFTEEVSCYNYSKSTGVTSSASGVAPTPAATSGSSSSGGSSSGSSGTSSHELSGGAIAGIVIAIVAVVMIAASVLILKRWRKRERVWKARSAKLRMDELKRASKDAKGTTTSVPSAEA</sequence>
<feature type="compositionally biased region" description="Basic and acidic residues" evidence="8">
    <location>
        <begin position="233"/>
        <end position="242"/>
    </location>
</feature>
<name>A0AA38VK54_9PEZI</name>
<keyword evidence="2" id="KW-1003">Cell membrane</keyword>
<dbReference type="PANTHER" id="PTHR34992:SF5">
    <property type="entry name" value="ANCHORED PROTEIN, PUTATIVE (AFU_ORTHOLOGUE AFUA_6G02800)-RELATED"/>
    <property type="match status" value="1"/>
</dbReference>
<reference evidence="11" key="1">
    <citation type="submission" date="2022-07" db="EMBL/GenBank/DDBJ databases">
        <title>Fungi with potential for degradation of polypropylene.</title>
        <authorList>
            <person name="Gostincar C."/>
        </authorList>
    </citation>
    <scope>NUCLEOTIDE SEQUENCE</scope>
    <source>
        <strain evidence="11">EXF-13308</strain>
    </source>
</reference>
<feature type="compositionally biased region" description="Polar residues" evidence="8">
    <location>
        <begin position="13"/>
        <end position="24"/>
    </location>
</feature>
<feature type="compositionally biased region" description="Polar residues" evidence="8">
    <location>
        <begin position="243"/>
        <end position="253"/>
    </location>
</feature>
<comment type="subcellular location">
    <subcellularLocation>
        <location evidence="1">Cell membrane</location>
        <topology evidence="1">Lipid-anchor</topology>
        <topology evidence="1">GPI-anchor</topology>
    </subcellularLocation>
</comment>
<feature type="transmembrane region" description="Helical" evidence="9">
    <location>
        <begin position="191"/>
        <end position="212"/>
    </location>
</feature>
<evidence type="ECO:0000256" key="5">
    <source>
        <dbReference type="ARBA" id="ARBA00023136"/>
    </source>
</evidence>
<keyword evidence="6" id="KW-0325">Glycoprotein</keyword>
<feature type="region of interest" description="Disordered" evidence="8">
    <location>
        <begin position="233"/>
        <end position="253"/>
    </location>
</feature>